<proteinExistence type="predicted"/>
<evidence type="ECO:0000313" key="4">
    <source>
        <dbReference type="Proteomes" id="UP000195521"/>
    </source>
</evidence>
<dbReference type="RefSeq" id="XP_028546765.1">
    <property type="nucleotide sequence ID" value="XM_028690964.1"/>
</dbReference>
<feature type="coiled-coil region" evidence="1">
    <location>
        <begin position="159"/>
        <end position="186"/>
    </location>
</feature>
<evidence type="ECO:0000313" key="3">
    <source>
        <dbReference type="EMBL" id="GAW84176.1"/>
    </source>
</evidence>
<keyword evidence="2" id="KW-0812">Transmembrane</keyword>
<evidence type="ECO:0000256" key="2">
    <source>
        <dbReference type="SAM" id="Phobius"/>
    </source>
</evidence>
<comment type="caution">
    <text evidence="3">The sequence shown here is derived from an EMBL/GenBank/DDBJ whole genome shotgun (WGS) entry which is preliminary data.</text>
</comment>
<accession>A0A1Y1JNK6</accession>
<feature type="transmembrane region" description="Helical" evidence="2">
    <location>
        <begin position="240"/>
        <end position="262"/>
    </location>
</feature>
<dbReference type="EMBL" id="BDQF01000156">
    <property type="protein sequence ID" value="GAW84176.1"/>
    <property type="molecule type" value="Genomic_DNA"/>
</dbReference>
<dbReference type="OrthoDB" id="381216at2759"/>
<keyword evidence="2" id="KW-1133">Transmembrane helix</keyword>
<sequence>MGNSQVAKAEVSFSPHYSSAVNGQIGASCNAFNNTFQHKSKNYWTNFTPPCQYLVRYLHEIKDKSEYDRKPYCNFFIYELKREVKNKNPNFQRFDKVHEELIKSYKNTGVNGLDVCKEYVSLMDDNVYDMFNLFDELYKDFKEFKNQNKHKDNYFYSCVKKYEEIINKYKEKNNKFNNTIEDELEKFKCDFHTYLQDKNTYTCEEVKSNCSLMIPPKCRTNVEELSGDTASAVTWTSTGFLFFAILIIIFILYNYTACSSYLRPRKRKLKNIRNRKYKKHYELMNLFEESRKNKIKNKHNILYNSVQ</sequence>
<reference evidence="4" key="1">
    <citation type="submission" date="2017-04" db="EMBL/GenBank/DDBJ databases">
        <title>Plasmodium gonderi genome.</title>
        <authorList>
            <person name="Arisue N."/>
            <person name="Honma H."/>
            <person name="Kawai S."/>
            <person name="Tougan T."/>
            <person name="Tanabe K."/>
            <person name="Horii T."/>
        </authorList>
    </citation>
    <scope>NUCLEOTIDE SEQUENCE [LARGE SCALE GENOMIC DNA]</scope>
    <source>
        <strain evidence="4">ATCC 30045</strain>
    </source>
</reference>
<keyword evidence="2" id="KW-0472">Membrane</keyword>
<keyword evidence="1" id="KW-0175">Coiled coil</keyword>
<evidence type="ECO:0000256" key="1">
    <source>
        <dbReference type="SAM" id="Coils"/>
    </source>
</evidence>
<dbReference type="GeneID" id="39744984"/>
<gene>
    <name evidence="3" type="ORF">PGO_001525</name>
</gene>
<protein>
    <submittedName>
        <fullName evidence="3">Variable surface protein</fullName>
    </submittedName>
</protein>
<name>A0A1Y1JNK6_PLAGO</name>
<keyword evidence="4" id="KW-1185">Reference proteome</keyword>
<organism evidence="3 4">
    <name type="scientific">Plasmodium gonderi</name>
    <dbReference type="NCBI Taxonomy" id="77519"/>
    <lineage>
        <taxon>Eukaryota</taxon>
        <taxon>Sar</taxon>
        <taxon>Alveolata</taxon>
        <taxon>Apicomplexa</taxon>
        <taxon>Aconoidasida</taxon>
        <taxon>Haemosporida</taxon>
        <taxon>Plasmodiidae</taxon>
        <taxon>Plasmodium</taxon>
        <taxon>Plasmodium (Plasmodium)</taxon>
    </lineage>
</organism>
<dbReference type="AlphaFoldDB" id="A0A1Y1JNK6"/>
<dbReference type="Proteomes" id="UP000195521">
    <property type="component" value="Unassembled WGS sequence"/>
</dbReference>